<dbReference type="EMBL" id="JAFNLT010000002">
    <property type="protein sequence ID" value="MBO1226412.1"/>
    <property type="molecule type" value="Genomic_DNA"/>
</dbReference>
<evidence type="ECO:0000313" key="6">
    <source>
        <dbReference type="EMBL" id="MBO1226412.1"/>
    </source>
</evidence>
<dbReference type="PRINTS" id="PR00690">
    <property type="entry name" value="ADHESNFAMILY"/>
</dbReference>
<dbReference type="PANTHER" id="PTHR42953">
    <property type="entry name" value="HIGH-AFFINITY ZINC UPTAKE SYSTEM PROTEIN ZNUA-RELATED"/>
    <property type="match status" value="1"/>
</dbReference>
<evidence type="ECO:0000313" key="10">
    <source>
        <dbReference type="Proteomes" id="UP000254412"/>
    </source>
</evidence>
<dbReference type="InterPro" id="IPR006129">
    <property type="entry name" value="AdhesinB"/>
</dbReference>
<dbReference type="Pfam" id="PF01297">
    <property type="entry name" value="ZnuA"/>
    <property type="match status" value="1"/>
</dbReference>
<reference evidence="7" key="2">
    <citation type="submission" date="2018-03" db="EMBL/GenBank/DDBJ databases">
        <authorList>
            <person name="Keele B.F."/>
        </authorList>
    </citation>
    <scope>NUCLEOTIDE SEQUENCE</scope>
    <source>
        <strain evidence="7">SNUC 4337</strain>
    </source>
</reference>
<keyword evidence="3" id="KW-0479">Metal-binding</keyword>
<evidence type="ECO:0000313" key="9">
    <source>
        <dbReference type="Proteomes" id="UP000240400"/>
    </source>
</evidence>
<evidence type="ECO:0000313" key="11">
    <source>
        <dbReference type="Proteomes" id="UP000664081"/>
    </source>
</evidence>
<evidence type="ECO:0000313" key="8">
    <source>
        <dbReference type="EMBL" id="SUM54037.1"/>
    </source>
</evidence>
<dbReference type="EMBL" id="UHDS01000001">
    <property type="protein sequence ID" value="SUM54037.1"/>
    <property type="molecule type" value="Genomic_DNA"/>
</dbReference>
<keyword evidence="2 5" id="KW-0813">Transport</keyword>
<comment type="similarity">
    <text evidence="5">Belongs to the bacterial solute-binding protein 9 family.</text>
</comment>
<dbReference type="Proteomes" id="UP000254412">
    <property type="component" value="Unassembled WGS sequence"/>
</dbReference>
<dbReference type="InterPro" id="IPR006127">
    <property type="entry name" value="ZnuA-like"/>
</dbReference>
<dbReference type="GO" id="GO:0046872">
    <property type="term" value="F:metal ion binding"/>
    <property type="evidence" value="ECO:0007669"/>
    <property type="project" value="UniProtKB-KW"/>
</dbReference>
<protein>
    <submittedName>
        <fullName evidence="7 8">ABC transporter substrate-binding protein</fullName>
    </submittedName>
</protein>
<dbReference type="GO" id="GO:0030313">
    <property type="term" value="C:cell envelope"/>
    <property type="evidence" value="ECO:0007669"/>
    <property type="project" value="UniProtKB-SubCell"/>
</dbReference>
<reference evidence="7 9" key="1">
    <citation type="journal article" date="2016" name="Front. Microbiol.">
        <title>Comprehensive Phylogenetic Analysis of Bovine Non-aureus Staphylococci Species Based on Whole-Genome Sequencing.</title>
        <authorList>
            <person name="Naushad S."/>
            <person name="Barkema H.W."/>
            <person name="Luby C."/>
            <person name="Condas L.A."/>
            <person name="Nobrega D.B."/>
            <person name="Carson D.A."/>
            <person name="De Buck J."/>
        </authorList>
    </citation>
    <scope>NUCLEOTIDE SEQUENCE [LARGE SCALE GENOMIC DNA]</scope>
    <source>
        <strain evidence="7 9">SNUC 4337</strain>
    </source>
</reference>
<evidence type="ECO:0000256" key="5">
    <source>
        <dbReference type="RuleBase" id="RU003512"/>
    </source>
</evidence>
<reference evidence="8 10" key="3">
    <citation type="submission" date="2018-06" db="EMBL/GenBank/DDBJ databases">
        <authorList>
            <consortium name="Pathogen Informatics"/>
            <person name="Doyle S."/>
        </authorList>
    </citation>
    <scope>NUCLEOTIDE SEQUENCE [LARGE SCALE GENOMIC DNA]</scope>
    <source>
        <strain evidence="8 10">NCTC13834</strain>
    </source>
</reference>
<dbReference type="Proteomes" id="UP000664081">
    <property type="component" value="Unassembled WGS sequence"/>
</dbReference>
<dbReference type="PRINTS" id="PR00691">
    <property type="entry name" value="ADHESINB"/>
</dbReference>
<dbReference type="KEGG" id="snl:BJD96_01425"/>
<dbReference type="GeneID" id="66775730"/>
<keyword evidence="4" id="KW-0732">Signal</keyword>
<dbReference type="OrthoDB" id="9793396at2"/>
<dbReference type="InterPro" id="IPR006128">
    <property type="entry name" value="Lipoprotein_PsaA-like"/>
</dbReference>
<dbReference type="GO" id="GO:0007155">
    <property type="term" value="P:cell adhesion"/>
    <property type="evidence" value="ECO:0007669"/>
    <property type="project" value="InterPro"/>
</dbReference>
<organism evidence="7 9">
    <name type="scientific">Staphylococcus nepalensis</name>
    <dbReference type="NCBI Taxonomy" id="214473"/>
    <lineage>
        <taxon>Bacteria</taxon>
        <taxon>Bacillati</taxon>
        <taxon>Bacillota</taxon>
        <taxon>Bacilli</taxon>
        <taxon>Bacillales</taxon>
        <taxon>Staphylococcaceae</taxon>
        <taxon>Staphylococcus</taxon>
    </lineage>
</organism>
<dbReference type="AlphaFoldDB" id="A0A291JI62"/>
<evidence type="ECO:0000313" key="7">
    <source>
        <dbReference type="EMBL" id="PTK59846.1"/>
    </source>
</evidence>
<dbReference type="GO" id="GO:0030001">
    <property type="term" value="P:metal ion transport"/>
    <property type="evidence" value="ECO:0007669"/>
    <property type="project" value="InterPro"/>
</dbReference>
<dbReference type="InterPro" id="IPR050492">
    <property type="entry name" value="Bact_metal-bind_prot9"/>
</dbReference>
<dbReference type="EMBL" id="PZHR01000014">
    <property type="protein sequence ID" value="PTK59846.1"/>
    <property type="molecule type" value="Genomic_DNA"/>
</dbReference>
<dbReference type="PANTHER" id="PTHR42953:SF1">
    <property type="entry name" value="METAL-BINDING PROTEIN HI_0362-RELATED"/>
    <property type="match status" value="1"/>
</dbReference>
<evidence type="ECO:0000256" key="3">
    <source>
        <dbReference type="ARBA" id="ARBA00022723"/>
    </source>
</evidence>
<gene>
    <name evidence="8" type="primary">ssaB</name>
    <name evidence="7" type="ORF">BUZ61_04320</name>
    <name evidence="6" type="ORF">J3T88_03620</name>
    <name evidence="8" type="ORF">NCTC13834_00320</name>
</gene>
<evidence type="ECO:0000256" key="4">
    <source>
        <dbReference type="ARBA" id="ARBA00022729"/>
    </source>
</evidence>
<comment type="subcellular location">
    <subcellularLocation>
        <location evidence="1">Cell envelope</location>
    </subcellularLocation>
</comment>
<reference evidence="6 11" key="4">
    <citation type="submission" date="2021-03" db="EMBL/GenBank/DDBJ databases">
        <title>Staphylococci and Mammaliicocci in bats.</title>
        <authorList>
            <person name="Fountain K."/>
        </authorList>
    </citation>
    <scope>NUCLEOTIDE SEQUENCE [LARGE SCALE GENOMIC DNA]</scope>
    <source>
        <strain evidence="6 11">18_1_E_SW</strain>
    </source>
</reference>
<accession>A0A291JI62</accession>
<evidence type="ECO:0000256" key="1">
    <source>
        <dbReference type="ARBA" id="ARBA00004196"/>
    </source>
</evidence>
<dbReference type="RefSeq" id="WP_096808262.1">
    <property type="nucleotide sequence ID" value="NZ_BMCF01000001.1"/>
</dbReference>
<proteinExistence type="inferred from homology"/>
<dbReference type="PROSITE" id="PS51257">
    <property type="entry name" value="PROKAR_LIPOPROTEIN"/>
    <property type="match status" value="1"/>
</dbReference>
<name>A0A291JI62_9STAP</name>
<dbReference type="Gene3D" id="3.40.50.1980">
    <property type="entry name" value="Nitrogenase molybdenum iron protein domain"/>
    <property type="match status" value="2"/>
</dbReference>
<sequence length="320" mass="36554">MKKLVLLILTLILSVIFVGCSREDDITLKSNHPPTQTDKDQIEVITSFSMIEDMTKSIGGKHVKVTNLVPIGTDPHDYEPKPDDMKDIARSDLILYNGLNLEGGDKGWLAKVLDTTDYQKRNAVAVSKDVKPMYIGDEDNKEVNPHAFIDPYVGEKMVKAITSSLIQKNPEHEAYFKKNEARYLKSLHEIERDYDKKLNSIPKDNKVFVTSEQAFQYLTSRYNLKEGYIWAIDTEENGSPEQIKNLVQFIHRNKPPVLFIESNVDKRPMETVSTESNVKIYPKPIYSDEIGKKGEDADTYLSYLRYNLEVISDGLNSKNK</sequence>
<dbReference type="Proteomes" id="UP000240400">
    <property type="component" value="Unassembled WGS sequence"/>
</dbReference>
<dbReference type="SUPFAM" id="SSF53807">
    <property type="entry name" value="Helical backbone' metal receptor"/>
    <property type="match status" value="1"/>
</dbReference>
<evidence type="ECO:0000256" key="2">
    <source>
        <dbReference type="ARBA" id="ARBA00022448"/>
    </source>
</evidence>
<keyword evidence="11" id="KW-1185">Reference proteome</keyword>